<feature type="domain" description="Tetratrico peptide repeat group 5" evidence="1">
    <location>
        <begin position="39"/>
        <end position="153"/>
    </location>
</feature>
<evidence type="ECO:0000313" key="3">
    <source>
        <dbReference type="Proteomes" id="UP000239187"/>
    </source>
</evidence>
<evidence type="ECO:0000313" key="2">
    <source>
        <dbReference type="EMBL" id="AUZ89456.1"/>
    </source>
</evidence>
<protein>
    <recommendedName>
        <fullName evidence="1">Tetratrico peptide repeat group 5 domain-containing protein</fullName>
    </recommendedName>
</protein>
<dbReference type="Proteomes" id="UP000239187">
    <property type="component" value="Chromosome"/>
</dbReference>
<dbReference type="SUPFAM" id="SSF48452">
    <property type="entry name" value="TPR-like"/>
    <property type="match status" value="1"/>
</dbReference>
<name>A0A2L0UJM6_9MICC</name>
<dbReference type="Pfam" id="PF12688">
    <property type="entry name" value="TPR_5"/>
    <property type="match status" value="1"/>
</dbReference>
<dbReference type="AlphaFoldDB" id="A0A2L0UJM6"/>
<dbReference type="RefSeq" id="WP_208740010.1">
    <property type="nucleotide sequence ID" value="NZ_CP024915.1"/>
</dbReference>
<dbReference type="Gene3D" id="1.25.40.10">
    <property type="entry name" value="Tetratricopeptide repeat domain"/>
    <property type="match status" value="1"/>
</dbReference>
<reference evidence="2 3" key="1">
    <citation type="submission" date="2017-11" db="EMBL/GenBank/DDBJ databases">
        <title>Draft genome of Arthrobacter agilis strain UMCV2, a plant growth-promoting rhizobacterium and biocontrol capacity of phytopathogenic fungi.</title>
        <authorList>
            <person name="Martinez-Camara R."/>
            <person name="Santoyo G."/>
            <person name="Moreno-Hagelsieb G."/>
            <person name="Valencia-Cantero E."/>
        </authorList>
    </citation>
    <scope>NUCLEOTIDE SEQUENCE [LARGE SCALE GENOMIC DNA]</scope>
    <source>
        <strain evidence="2 3">UMCV2</strain>
    </source>
</reference>
<sequence length="166" mass="18119">MTLGDELDLILERRDRGTMQPTIDALLPYYAAHPENARVLYEVGGAYDTAGQEDIARGFYEKALAAGLEGDLLRRCYVQYGSTLRNLGEYEASLEVFRAARAVFPGSPALGAFEAITLHAAGRSDESVASLLDLVVTFVHAPDIERYKEAINGNAAHIRALDDENS</sequence>
<organism evidence="2 3">
    <name type="scientific">Arthrobacter agilis</name>
    <dbReference type="NCBI Taxonomy" id="37921"/>
    <lineage>
        <taxon>Bacteria</taxon>
        <taxon>Bacillati</taxon>
        <taxon>Actinomycetota</taxon>
        <taxon>Actinomycetes</taxon>
        <taxon>Micrococcales</taxon>
        <taxon>Micrococcaceae</taxon>
        <taxon>Arthrobacter</taxon>
    </lineage>
</organism>
<dbReference type="InterPro" id="IPR041656">
    <property type="entry name" value="TPR_5"/>
</dbReference>
<accession>A0A2L0UJM6</accession>
<dbReference type="EMBL" id="CP024915">
    <property type="protein sequence ID" value="AUZ89456.1"/>
    <property type="molecule type" value="Genomic_DNA"/>
</dbReference>
<dbReference type="InterPro" id="IPR011990">
    <property type="entry name" value="TPR-like_helical_dom_sf"/>
</dbReference>
<gene>
    <name evidence="2" type="ORF">CVO76_15255</name>
</gene>
<proteinExistence type="predicted"/>
<evidence type="ECO:0000259" key="1">
    <source>
        <dbReference type="Pfam" id="PF12688"/>
    </source>
</evidence>